<gene>
    <name evidence="1" type="ORF">CBW65_18540</name>
</gene>
<organism evidence="1 2">
    <name type="scientific">Tumebacillus avium</name>
    <dbReference type="NCBI Taxonomy" id="1903704"/>
    <lineage>
        <taxon>Bacteria</taxon>
        <taxon>Bacillati</taxon>
        <taxon>Bacillota</taxon>
        <taxon>Bacilli</taxon>
        <taxon>Bacillales</taxon>
        <taxon>Alicyclobacillaceae</taxon>
        <taxon>Tumebacillus</taxon>
    </lineage>
</organism>
<dbReference type="AlphaFoldDB" id="A0A1Y0IQD9"/>
<reference evidence="2" key="1">
    <citation type="submission" date="2017-05" db="EMBL/GenBank/DDBJ databases">
        <authorList>
            <person name="Sung H."/>
        </authorList>
    </citation>
    <scope>NUCLEOTIDE SEQUENCE [LARGE SCALE GENOMIC DNA]</scope>
    <source>
        <strain evidence="2">AR23208</strain>
    </source>
</reference>
<proteinExistence type="predicted"/>
<dbReference type="EMBL" id="CP021434">
    <property type="protein sequence ID" value="ARU62741.1"/>
    <property type="molecule type" value="Genomic_DNA"/>
</dbReference>
<accession>A0A1Y0IQD9</accession>
<keyword evidence="2" id="KW-1185">Reference proteome</keyword>
<evidence type="ECO:0000313" key="2">
    <source>
        <dbReference type="Proteomes" id="UP000195437"/>
    </source>
</evidence>
<protein>
    <submittedName>
        <fullName evidence="1">Uncharacterized protein</fullName>
    </submittedName>
</protein>
<dbReference type="Proteomes" id="UP000195437">
    <property type="component" value="Chromosome"/>
</dbReference>
<evidence type="ECO:0000313" key="1">
    <source>
        <dbReference type="EMBL" id="ARU62741.1"/>
    </source>
</evidence>
<name>A0A1Y0IQD9_9BACL</name>
<sequence>MGFQYGSGLLPVKKVFVSPRVIGFYHPKPSYSRHMLFVPKRAVSTLEASDVVPGIVGSSADGGERAGN</sequence>
<dbReference type="KEGG" id="tum:CBW65_18540"/>